<protein>
    <recommendedName>
        <fullName evidence="5">Ferric reductase NAD binding domain-containing protein</fullName>
    </recommendedName>
</protein>
<dbReference type="GO" id="GO:0005886">
    <property type="term" value="C:plasma membrane"/>
    <property type="evidence" value="ECO:0007669"/>
    <property type="project" value="TreeGrafter"/>
</dbReference>
<dbReference type="PANTHER" id="PTHR11972">
    <property type="entry name" value="NADPH OXIDASE"/>
    <property type="match status" value="1"/>
</dbReference>
<keyword evidence="4" id="KW-1185">Reference proteome</keyword>
<accession>A0A9J5WLG1</accession>
<dbReference type="PANTHER" id="PTHR11972:SF64">
    <property type="entry name" value="RESPIRATORY BURST OXIDASE HOMOLOG PROTEIN B"/>
    <property type="match status" value="1"/>
</dbReference>
<proteinExistence type="predicted"/>
<keyword evidence="2" id="KW-0812">Transmembrane</keyword>
<evidence type="ECO:0000256" key="1">
    <source>
        <dbReference type="ARBA" id="ARBA00023002"/>
    </source>
</evidence>
<dbReference type="OrthoDB" id="670445at2759"/>
<reference evidence="3 4" key="1">
    <citation type="submission" date="2020-09" db="EMBL/GenBank/DDBJ databases">
        <title>De no assembly of potato wild relative species, Solanum commersonii.</title>
        <authorList>
            <person name="Cho K."/>
        </authorList>
    </citation>
    <scope>NUCLEOTIDE SEQUENCE [LARGE SCALE GENOMIC DNA]</scope>
    <source>
        <strain evidence="3">LZ3.2</strain>
        <tissue evidence="3">Leaf</tissue>
    </source>
</reference>
<comment type="caution">
    <text evidence="3">The sequence shown here is derived from an EMBL/GenBank/DDBJ whole genome shotgun (WGS) entry which is preliminary data.</text>
</comment>
<dbReference type="EMBL" id="JACXVP010000011">
    <property type="protein sequence ID" value="KAG5575718.1"/>
    <property type="molecule type" value="Genomic_DNA"/>
</dbReference>
<dbReference type="Gene3D" id="3.40.50.80">
    <property type="entry name" value="Nucleotide-binding domain of ferredoxin-NADP reductase (FNR) module"/>
    <property type="match status" value="1"/>
</dbReference>
<name>A0A9J5WLG1_SOLCO</name>
<organism evidence="3 4">
    <name type="scientific">Solanum commersonii</name>
    <name type="common">Commerson's wild potato</name>
    <name type="synonym">Commerson's nightshade</name>
    <dbReference type="NCBI Taxonomy" id="4109"/>
    <lineage>
        <taxon>Eukaryota</taxon>
        <taxon>Viridiplantae</taxon>
        <taxon>Streptophyta</taxon>
        <taxon>Embryophyta</taxon>
        <taxon>Tracheophyta</taxon>
        <taxon>Spermatophyta</taxon>
        <taxon>Magnoliopsida</taxon>
        <taxon>eudicotyledons</taxon>
        <taxon>Gunneridae</taxon>
        <taxon>Pentapetalae</taxon>
        <taxon>asterids</taxon>
        <taxon>lamiids</taxon>
        <taxon>Solanales</taxon>
        <taxon>Solanaceae</taxon>
        <taxon>Solanoideae</taxon>
        <taxon>Solaneae</taxon>
        <taxon>Solanum</taxon>
    </lineage>
</organism>
<gene>
    <name evidence="3" type="ORF">H5410_055852</name>
</gene>
<dbReference type="InterPro" id="IPR039261">
    <property type="entry name" value="FNR_nucleotide-bd"/>
</dbReference>
<keyword evidence="2" id="KW-1133">Transmembrane helix</keyword>
<evidence type="ECO:0000313" key="3">
    <source>
        <dbReference type="EMBL" id="KAG5575718.1"/>
    </source>
</evidence>
<dbReference type="AlphaFoldDB" id="A0A9J5WLG1"/>
<evidence type="ECO:0008006" key="5">
    <source>
        <dbReference type="Google" id="ProtNLM"/>
    </source>
</evidence>
<dbReference type="InterPro" id="IPR050369">
    <property type="entry name" value="RBOH/FRE"/>
</dbReference>
<dbReference type="GO" id="GO:0016174">
    <property type="term" value="F:NAD(P)H oxidase H2O2-forming activity"/>
    <property type="evidence" value="ECO:0007669"/>
    <property type="project" value="TreeGrafter"/>
</dbReference>
<dbReference type="Proteomes" id="UP000824120">
    <property type="component" value="Chromosome 11"/>
</dbReference>
<evidence type="ECO:0000313" key="4">
    <source>
        <dbReference type="Proteomes" id="UP000824120"/>
    </source>
</evidence>
<evidence type="ECO:0000256" key="2">
    <source>
        <dbReference type="SAM" id="Phobius"/>
    </source>
</evidence>
<keyword evidence="2" id="KW-0472">Membrane</keyword>
<keyword evidence="1" id="KW-0560">Oxidoreductase</keyword>
<feature type="transmembrane region" description="Helical" evidence="2">
    <location>
        <begin position="101"/>
        <end position="122"/>
    </location>
</feature>
<sequence length="238" mass="26371">MNELGVANAIFEEYFSEQNMSGSSNIIAAPDAVGSNKKENCDMCFNFDFDLKDVNFDNVDFLFLSQELPSCDLPNEQSNGSMPKLLIDGPYGAQDYKKYDVVLLVVIGIGATPLICIVKDVLNNIKQKKDISDSLVESGHKGSKKVVLLLNGHTSIGVYEEGDAWSALITLCFNQSSKLKVVLTLSLGQGSRHILLDQIDAKFSNMLQLIILIIQLVREIITKITDHKSNFSRNRTLH</sequence>